<evidence type="ECO:0000313" key="1">
    <source>
        <dbReference type="EMBL" id="MCB7479825.1"/>
    </source>
</evidence>
<comment type="caution">
    <text evidence="1">The sequence shown here is derived from an EMBL/GenBank/DDBJ whole genome shotgun (WGS) entry which is preliminary data.</text>
</comment>
<dbReference type="EMBL" id="JAJBZG010000001">
    <property type="protein sequence ID" value="MCB7479825.1"/>
    <property type="molecule type" value="Genomic_DNA"/>
</dbReference>
<gene>
    <name evidence="1" type="ORF">LGQ90_01000</name>
</gene>
<proteinExistence type="predicted"/>
<dbReference type="PROSITE" id="PS51257">
    <property type="entry name" value="PROKAR_LIPOPROTEIN"/>
    <property type="match status" value="1"/>
</dbReference>
<reference evidence="1" key="1">
    <citation type="submission" date="2021-10" db="EMBL/GenBank/DDBJ databases">
        <title>Gramella sp. ASW11-100T, isolated from marine sediment.</title>
        <authorList>
            <person name="Xia C."/>
        </authorList>
    </citation>
    <scope>NUCLEOTIDE SEQUENCE</scope>
    <source>
        <strain evidence="1">ASW11-100</strain>
    </source>
</reference>
<dbReference type="AlphaFoldDB" id="A0A9X1RWQ3"/>
<dbReference type="Proteomes" id="UP001139414">
    <property type="component" value="Unassembled WGS sequence"/>
</dbReference>
<sequence length="126" mass="14373">MIKRISILSLILTLAISCDKDSPIKSETSINGNYSGLFQRGEQIGEVTLEFQKMEFSGQSKITKFPAICEGNYSIENDSINFTNTCPWTAEFDWTLILNGKWKYEVSKDQLILTKFNGDKYILTKK</sequence>
<accession>A0A9X1RWQ3</accession>
<evidence type="ECO:0000313" key="2">
    <source>
        <dbReference type="Proteomes" id="UP001139414"/>
    </source>
</evidence>
<protein>
    <submittedName>
        <fullName evidence="1">Uncharacterized protein</fullName>
    </submittedName>
</protein>
<organism evidence="1 2">
    <name type="scientific">Christiangramia sediminis</name>
    <dbReference type="NCBI Taxonomy" id="2881336"/>
    <lineage>
        <taxon>Bacteria</taxon>
        <taxon>Pseudomonadati</taxon>
        <taxon>Bacteroidota</taxon>
        <taxon>Flavobacteriia</taxon>
        <taxon>Flavobacteriales</taxon>
        <taxon>Flavobacteriaceae</taxon>
        <taxon>Christiangramia</taxon>
    </lineage>
</organism>
<dbReference type="RefSeq" id="WP_229337222.1">
    <property type="nucleotide sequence ID" value="NZ_JAJBZG010000001.1"/>
</dbReference>
<name>A0A9X1RWQ3_9FLAO</name>
<keyword evidence="2" id="KW-1185">Reference proteome</keyword>